<dbReference type="PANTHER" id="PTHR43060:SF15">
    <property type="entry name" value="3-HYDROXYISOBUTYRATE DEHYDROGENASE-LIKE 1, MITOCHONDRIAL-RELATED"/>
    <property type="match status" value="1"/>
</dbReference>
<dbReference type="InterPro" id="IPR029154">
    <property type="entry name" value="HIBADH-like_NADP-bd"/>
</dbReference>
<dbReference type="EMBL" id="BMES01000002">
    <property type="protein sequence ID" value="GGH24171.1"/>
    <property type="molecule type" value="Genomic_DNA"/>
</dbReference>
<comment type="caution">
    <text evidence="7">The sequence shown here is derived from an EMBL/GenBank/DDBJ whole genome shotgun (WGS) entry which is preliminary data.</text>
</comment>
<evidence type="ECO:0000256" key="2">
    <source>
        <dbReference type="ARBA" id="ARBA00023002"/>
    </source>
</evidence>
<dbReference type="GO" id="GO:0051287">
    <property type="term" value="F:NAD binding"/>
    <property type="evidence" value="ECO:0007669"/>
    <property type="project" value="InterPro"/>
</dbReference>
<protein>
    <submittedName>
        <fullName evidence="7">Oxidoreductase</fullName>
    </submittedName>
</protein>
<evidence type="ECO:0000313" key="7">
    <source>
        <dbReference type="EMBL" id="GGH24171.1"/>
    </source>
</evidence>
<dbReference type="GO" id="GO:0016491">
    <property type="term" value="F:oxidoreductase activity"/>
    <property type="evidence" value="ECO:0007669"/>
    <property type="project" value="UniProtKB-KW"/>
</dbReference>
<dbReference type="GO" id="GO:0050661">
    <property type="term" value="F:NADP binding"/>
    <property type="evidence" value="ECO:0007669"/>
    <property type="project" value="InterPro"/>
</dbReference>
<evidence type="ECO:0000256" key="3">
    <source>
        <dbReference type="ARBA" id="ARBA00023027"/>
    </source>
</evidence>
<organism evidence="7 8">
    <name type="scientific">Alsobacter metallidurans</name>
    <dbReference type="NCBI Taxonomy" id="340221"/>
    <lineage>
        <taxon>Bacteria</taxon>
        <taxon>Pseudomonadati</taxon>
        <taxon>Pseudomonadota</taxon>
        <taxon>Alphaproteobacteria</taxon>
        <taxon>Hyphomicrobiales</taxon>
        <taxon>Alsobacteraceae</taxon>
        <taxon>Alsobacter</taxon>
    </lineage>
</organism>
<dbReference type="Gene3D" id="1.10.1040.10">
    <property type="entry name" value="N-(1-d-carboxylethyl)-l-norvaline Dehydrogenase, domain 2"/>
    <property type="match status" value="1"/>
</dbReference>
<keyword evidence="2" id="KW-0560">Oxidoreductase</keyword>
<dbReference type="Gene3D" id="3.40.50.720">
    <property type="entry name" value="NAD(P)-binding Rossmann-like Domain"/>
    <property type="match status" value="1"/>
</dbReference>
<dbReference type="PIRSF" id="PIRSF000103">
    <property type="entry name" value="HIBADH"/>
    <property type="match status" value="1"/>
</dbReference>
<dbReference type="GO" id="GO:0016054">
    <property type="term" value="P:organic acid catabolic process"/>
    <property type="evidence" value="ECO:0007669"/>
    <property type="project" value="UniProtKB-ARBA"/>
</dbReference>
<proteinExistence type="inferred from homology"/>
<evidence type="ECO:0000256" key="4">
    <source>
        <dbReference type="PIRSR" id="PIRSR000103-1"/>
    </source>
</evidence>
<dbReference type="InterPro" id="IPR015815">
    <property type="entry name" value="HIBADH-related"/>
</dbReference>
<dbReference type="InterPro" id="IPR013328">
    <property type="entry name" value="6PGD_dom2"/>
</dbReference>
<evidence type="ECO:0000313" key="8">
    <source>
        <dbReference type="Proteomes" id="UP000603912"/>
    </source>
</evidence>
<accession>A0A917I826</accession>
<dbReference type="PANTHER" id="PTHR43060">
    <property type="entry name" value="3-HYDROXYISOBUTYRATE DEHYDROGENASE-LIKE 1, MITOCHONDRIAL-RELATED"/>
    <property type="match status" value="1"/>
</dbReference>
<comment type="similarity">
    <text evidence="1">Belongs to the HIBADH-related family.</text>
</comment>
<keyword evidence="3" id="KW-0520">NAD</keyword>
<dbReference type="Pfam" id="PF14833">
    <property type="entry name" value="NAD_binding_11"/>
    <property type="match status" value="1"/>
</dbReference>
<dbReference type="InterPro" id="IPR002204">
    <property type="entry name" value="3-OH-isobutyrate_DH-rel_CS"/>
</dbReference>
<dbReference type="Pfam" id="PF03446">
    <property type="entry name" value="NAD_binding_2"/>
    <property type="match status" value="1"/>
</dbReference>
<dbReference type="SUPFAM" id="SSF51735">
    <property type="entry name" value="NAD(P)-binding Rossmann-fold domains"/>
    <property type="match status" value="1"/>
</dbReference>
<dbReference type="SUPFAM" id="SSF48179">
    <property type="entry name" value="6-phosphogluconate dehydrogenase C-terminal domain-like"/>
    <property type="match status" value="1"/>
</dbReference>
<feature type="domain" description="3-hydroxyisobutyrate dehydrogenase-like NAD-binding" evidence="6">
    <location>
        <begin position="165"/>
        <end position="285"/>
    </location>
</feature>
<gene>
    <name evidence="7" type="ORF">GCM10007036_30380</name>
</gene>
<feature type="active site" evidence="4">
    <location>
        <position position="171"/>
    </location>
</feature>
<dbReference type="Proteomes" id="UP000603912">
    <property type="component" value="Unassembled WGS sequence"/>
</dbReference>
<dbReference type="AlphaFoldDB" id="A0A917I826"/>
<dbReference type="InterPro" id="IPR008927">
    <property type="entry name" value="6-PGluconate_DH-like_C_sf"/>
</dbReference>
<dbReference type="InterPro" id="IPR006115">
    <property type="entry name" value="6PGDH_NADP-bd"/>
</dbReference>
<evidence type="ECO:0000259" key="6">
    <source>
        <dbReference type="Pfam" id="PF14833"/>
    </source>
</evidence>
<reference evidence="7" key="2">
    <citation type="submission" date="2020-09" db="EMBL/GenBank/DDBJ databases">
        <authorList>
            <person name="Sun Q."/>
            <person name="Zhou Y."/>
        </authorList>
    </citation>
    <scope>NUCLEOTIDE SEQUENCE</scope>
    <source>
        <strain evidence="7">CGMCC 1.12214</strain>
    </source>
</reference>
<dbReference type="InterPro" id="IPR036291">
    <property type="entry name" value="NAD(P)-bd_dom_sf"/>
</dbReference>
<sequence length="293" mass="30921">MNPTATVAFVGLGVMGLPMAANLARGGFRVLGHDLAPGAQAAARSRQVGWSDTLPAAAEAADVVITMLPNGAAAHDVAEVLTQHMRPDALYIDMSTIAPDDTDKLNLRFTERGIRMVDAPVARSSKEAEEGRLLIMAGGRDEDIDRARPLFSLLADTVMHCGPVGSGSRMKLVNNYMSLTINVVTAEALAMAQRSGLQLDTVYGVLSQTVAGKGHLTTTYPAKAFKGDLEPGFMIDLARKDIGLILAMAESAGVPAATARAALTVYDTASRNGRGRQDHTAVYEMCLKGGPWS</sequence>
<evidence type="ECO:0000259" key="5">
    <source>
        <dbReference type="Pfam" id="PF03446"/>
    </source>
</evidence>
<dbReference type="PROSITE" id="PS00895">
    <property type="entry name" value="3_HYDROXYISOBUT_DH"/>
    <property type="match status" value="1"/>
</dbReference>
<keyword evidence="8" id="KW-1185">Reference proteome</keyword>
<reference evidence="7" key="1">
    <citation type="journal article" date="2014" name="Int. J. Syst. Evol. Microbiol.">
        <title>Complete genome sequence of Corynebacterium casei LMG S-19264T (=DSM 44701T), isolated from a smear-ripened cheese.</title>
        <authorList>
            <consortium name="US DOE Joint Genome Institute (JGI-PGF)"/>
            <person name="Walter F."/>
            <person name="Albersmeier A."/>
            <person name="Kalinowski J."/>
            <person name="Ruckert C."/>
        </authorList>
    </citation>
    <scope>NUCLEOTIDE SEQUENCE</scope>
    <source>
        <strain evidence="7">CGMCC 1.12214</strain>
    </source>
</reference>
<dbReference type="RefSeq" id="WP_188518572.1">
    <property type="nucleotide sequence ID" value="NZ_BMES01000002.1"/>
</dbReference>
<evidence type="ECO:0000256" key="1">
    <source>
        <dbReference type="ARBA" id="ARBA00009080"/>
    </source>
</evidence>
<feature type="domain" description="6-phosphogluconate dehydrogenase NADP-binding" evidence="5">
    <location>
        <begin position="6"/>
        <end position="162"/>
    </location>
</feature>
<name>A0A917I826_9HYPH</name>